<keyword evidence="4" id="KW-0804">Transcription</keyword>
<evidence type="ECO:0000259" key="8">
    <source>
        <dbReference type="PROSITE" id="PS51294"/>
    </source>
</evidence>
<feature type="region of interest" description="Disordered" evidence="6">
    <location>
        <begin position="41"/>
        <end position="83"/>
    </location>
</feature>
<name>Q06EY5_BRARP</name>
<dbReference type="InterPro" id="IPR052245">
    <property type="entry name" value="Plant_Stress_Dev_TF"/>
</dbReference>
<dbReference type="Gene3D" id="1.10.10.60">
    <property type="entry name" value="Homeodomain-like"/>
    <property type="match status" value="1"/>
</dbReference>
<dbReference type="GO" id="GO:0006355">
    <property type="term" value="P:regulation of DNA-templated transcription"/>
    <property type="evidence" value="ECO:0007669"/>
    <property type="project" value="UniProtKB-ARBA"/>
</dbReference>
<evidence type="ECO:0000256" key="5">
    <source>
        <dbReference type="ARBA" id="ARBA00023242"/>
    </source>
</evidence>
<feature type="region of interest" description="Disordered" evidence="6">
    <location>
        <begin position="160"/>
        <end position="191"/>
    </location>
</feature>
<feature type="compositionally biased region" description="Low complexity" evidence="6">
    <location>
        <begin position="216"/>
        <end position="227"/>
    </location>
</feature>
<evidence type="ECO:0000313" key="9">
    <source>
        <dbReference type="EMBL" id="ABI74688.1"/>
    </source>
</evidence>
<feature type="region of interest" description="Disordered" evidence="6">
    <location>
        <begin position="302"/>
        <end position="348"/>
    </location>
</feature>
<dbReference type="GO" id="GO:0009739">
    <property type="term" value="P:response to gibberellin"/>
    <property type="evidence" value="ECO:0007669"/>
    <property type="project" value="TreeGrafter"/>
</dbReference>
<feature type="compositionally biased region" description="Polar residues" evidence="6">
    <location>
        <begin position="204"/>
        <end position="214"/>
    </location>
</feature>
<feature type="domain" description="HTH myb-type" evidence="8">
    <location>
        <begin position="79"/>
        <end position="135"/>
    </location>
</feature>
<evidence type="ECO:0000256" key="6">
    <source>
        <dbReference type="SAM" id="MobiDB-lite"/>
    </source>
</evidence>
<dbReference type="PROSITE" id="PS50090">
    <property type="entry name" value="MYB_LIKE"/>
    <property type="match status" value="1"/>
</dbReference>
<comment type="subcellular location">
    <subcellularLocation>
        <location evidence="1">Nucleus</location>
    </subcellularLocation>
</comment>
<evidence type="ECO:0000259" key="7">
    <source>
        <dbReference type="PROSITE" id="PS50090"/>
    </source>
</evidence>
<sequence length="348" mass="38037">MTRRCSHCNHYGHNSRTCPSRGVMLFGVRLTGGSIRKSASMGNLLSHGHGSGSPGDVPDHVAGDGYTSEGFVAGSSSSRERKKGAIWTEEEHRMYLLGLEKLGKGDWRGISRKYVRTRTPTQVASHAQKHFMRLSDVSRRKRRSSLFDMIPHEVGVTPMDQQEPEAENTPVETLMRSSDSVHQTVASSSRKAPSILEIDECESMDSTNSTTGEPTSIAAAASSSSSILEETTQPQLQSFPILYPAYFSPYYPFPYPIWPAGYVPEPTKKEETHEILRPTAVHSKAPINVDELLGMSKLSLGESKKKNGESDQSLSLKLGGGSETRQSPFHPNLSPPDSSDIANVIHAA</sequence>
<feature type="compositionally biased region" description="Polar residues" evidence="6">
    <location>
        <begin position="323"/>
        <end position="341"/>
    </location>
</feature>
<feature type="compositionally biased region" description="Polar residues" evidence="6">
    <location>
        <begin position="175"/>
        <end position="191"/>
    </location>
</feature>
<dbReference type="PROSITE" id="PS51294">
    <property type="entry name" value="HTH_MYB"/>
    <property type="match status" value="1"/>
</dbReference>
<dbReference type="AlphaFoldDB" id="Q06EY5"/>
<dbReference type="InterPro" id="IPR009057">
    <property type="entry name" value="Homeodomain-like_sf"/>
</dbReference>
<dbReference type="SUPFAM" id="SSF46689">
    <property type="entry name" value="Homeodomain-like"/>
    <property type="match status" value="1"/>
</dbReference>
<dbReference type="InterPro" id="IPR006447">
    <property type="entry name" value="Myb_dom_plants"/>
</dbReference>
<dbReference type="SMR" id="Q06EY5"/>
<organism evidence="9">
    <name type="scientific">Brassica rapa subsp. pekinensis</name>
    <name type="common">Chinese cabbage</name>
    <name type="synonym">Brassica pekinensis</name>
    <dbReference type="NCBI Taxonomy" id="51351"/>
    <lineage>
        <taxon>Eukaryota</taxon>
        <taxon>Viridiplantae</taxon>
        <taxon>Streptophyta</taxon>
        <taxon>Embryophyta</taxon>
        <taxon>Tracheophyta</taxon>
        <taxon>Spermatophyta</taxon>
        <taxon>Magnoliopsida</taxon>
        <taxon>eudicotyledons</taxon>
        <taxon>Gunneridae</taxon>
        <taxon>Pentapetalae</taxon>
        <taxon>rosids</taxon>
        <taxon>malvids</taxon>
        <taxon>Brassicales</taxon>
        <taxon>Brassicaceae</taxon>
        <taxon>Brassiceae</taxon>
        <taxon>Brassica</taxon>
    </lineage>
</organism>
<keyword evidence="3" id="KW-0238">DNA-binding</keyword>
<keyword evidence="5" id="KW-0539">Nucleus</keyword>
<feature type="domain" description="Myb-like" evidence="7">
    <location>
        <begin position="79"/>
        <end position="131"/>
    </location>
</feature>
<dbReference type="InterPro" id="IPR017930">
    <property type="entry name" value="Myb_dom"/>
</dbReference>
<proteinExistence type="evidence at transcript level"/>
<dbReference type="GO" id="GO:0005634">
    <property type="term" value="C:nucleus"/>
    <property type="evidence" value="ECO:0007669"/>
    <property type="project" value="UniProtKB-SubCell"/>
</dbReference>
<feature type="region of interest" description="Disordered" evidence="6">
    <location>
        <begin position="203"/>
        <end position="231"/>
    </location>
</feature>
<dbReference type="GO" id="GO:0009723">
    <property type="term" value="P:response to ethylene"/>
    <property type="evidence" value="ECO:0007669"/>
    <property type="project" value="TreeGrafter"/>
</dbReference>
<dbReference type="GO" id="GO:0003677">
    <property type="term" value="F:DNA binding"/>
    <property type="evidence" value="ECO:0007669"/>
    <property type="project" value="UniProtKB-KW"/>
</dbReference>
<dbReference type="PANTHER" id="PTHR44191:SF33">
    <property type="entry name" value="GENOME ASSEMBLY, CHROMOSOME: A09"/>
    <property type="match status" value="1"/>
</dbReference>
<dbReference type="EMBL" id="DQ903665">
    <property type="protein sequence ID" value="ABI74688.1"/>
    <property type="molecule type" value="mRNA"/>
</dbReference>
<accession>Q06EY5</accession>
<evidence type="ECO:0000256" key="2">
    <source>
        <dbReference type="ARBA" id="ARBA00023015"/>
    </source>
</evidence>
<dbReference type="PANTHER" id="PTHR44191">
    <property type="entry name" value="TRANSCRIPTION FACTOR KUA1"/>
    <property type="match status" value="1"/>
</dbReference>
<dbReference type="Pfam" id="PF00249">
    <property type="entry name" value="Myb_DNA-binding"/>
    <property type="match status" value="1"/>
</dbReference>
<evidence type="ECO:0000256" key="1">
    <source>
        <dbReference type="ARBA" id="ARBA00004123"/>
    </source>
</evidence>
<dbReference type="InterPro" id="IPR001005">
    <property type="entry name" value="SANT/Myb"/>
</dbReference>
<dbReference type="FunFam" id="1.10.10.60:FF:000009">
    <property type="entry name" value="transcription factor MYB1R1"/>
    <property type="match status" value="1"/>
</dbReference>
<reference evidence="9" key="1">
    <citation type="submission" date="2006-08" db="EMBL/GenBank/DDBJ databases">
        <title>Cloning and characterization of a new MYB in chinese cabbage.</title>
        <authorList>
            <person name="Zhang S.-H."/>
            <person name="Ma R.-C."/>
        </authorList>
    </citation>
    <scope>NUCLEOTIDE SEQUENCE</scope>
</reference>
<dbReference type="SMART" id="SM00717">
    <property type="entry name" value="SANT"/>
    <property type="match status" value="1"/>
</dbReference>
<dbReference type="NCBIfam" id="TIGR01557">
    <property type="entry name" value="myb_SHAQKYF"/>
    <property type="match status" value="1"/>
</dbReference>
<evidence type="ECO:0000256" key="3">
    <source>
        <dbReference type="ARBA" id="ARBA00023125"/>
    </source>
</evidence>
<dbReference type="CDD" id="cd00167">
    <property type="entry name" value="SANT"/>
    <property type="match status" value="1"/>
</dbReference>
<evidence type="ECO:0000256" key="4">
    <source>
        <dbReference type="ARBA" id="ARBA00023163"/>
    </source>
</evidence>
<protein>
    <submittedName>
        <fullName evidence="9">MYB</fullName>
    </submittedName>
</protein>
<keyword evidence="2" id="KW-0805">Transcription regulation</keyword>